<dbReference type="PANTHER" id="PTHR45996">
    <property type="entry name" value="AGAP001464-PB"/>
    <property type="match status" value="1"/>
</dbReference>
<keyword evidence="10" id="KW-0010">Activator</keyword>
<dbReference type="Proteomes" id="UP000028990">
    <property type="component" value="Unassembled WGS sequence"/>
</dbReference>
<keyword evidence="11" id="KW-0804">Transcription</keyword>
<dbReference type="eggNOG" id="KOG0709">
    <property type="taxonomic scope" value="Eukaryota"/>
</dbReference>
<dbReference type="STRING" id="885580.ENSFDAP00000015942"/>
<dbReference type="GO" id="GO:0000978">
    <property type="term" value="F:RNA polymerase II cis-regulatory region sequence-specific DNA binding"/>
    <property type="evidence" value="ECO:0007669"/>
    <property type="project" value="TreeGrafter"/>
</dbReference>
<dbReference type="EMBL" id="KN121817">
    <property type="protein sequence ID" value="KFO35374.1"/>
    <property type="molecule type" value="Genomic_DNA"/>
</dbReference>
<dbReference type="PROSITE" id="PS00036">
    <property type="entry name" value="BZIP_BASIC"/>
    <property type="match status" value="1"/>
</dbReference>
<dbReference type="InterPro" id="IPR046347">
    <property type="entry name" value="bZIP_sf"/>
</dbReference>
<dbReference type="GO" id="GO:0005634">
    <property type="term" value="C:nucleus"/>
    <property type="evidence" value="ECO:0007669"/>
    <property type="project" value="TreeGrafter"/>
</dbReference>
<keyword evidence="6" id="KW-1133">Transmembrane helix</keyword>
<evidence type="ECO:0000256" key="8">
    <source>
        <dbReference type="ARBA" id="ARBA00023125"/>
    </source>
</evidence>
<dbReference type="CDD" id="cd14689">
    <property type="entry name" value="bZIP_CREB3"/>
    <property type="match status" value="1"/>
</dbReference>
<dbReference type="GO" id="GO:0000981">
    <property type="term" value="F:DNA-binding transcription factor activity, RNA polymerase II-specific"/>
    <property type="evidence" value="ECO:0007669"/>
    <property type="project" value="TreeGrafter"/>
</dbReference>
<keyword evidence="7" id="KW-0805">Transcription regulation</keyword>
<dbReference type="Gene3D" id="1.20.5.170">
    <property type="match status" value="1"/>
</dbReference>
<feature type="coiled-coil region" evidence="15">
    <location>
        <begin position="223"/>
        <end position="257"/>
    </location>
</feature>
<dbReference type="AlphaFoldDB" id="A0A091DTA3"/>
<evidence type="ECO:0000256" key="9">
    <source>
        <dbReference type="ARBA" id="ARBA00023136"/>
    </source>
</evidence>
<protein>
    <submittedName>
        <fullName evidence="17">Cyclic AMP-responsive element-binding protein 3</fullName>
    </submittedName>
</protein>
<dbReference type="InterPro" id="IPR051381">
    <property type="entry name" value="CREB_ATF_subfamily"/>
</dbReference>
<name>A0A091DTA3_FUKDA</name>
<keyword evidence="18" id="KW-1185">Reference proteome</keyword>
<comment type="similarity">
    <text evidence="2">Belongs to the bZIP family. ATF subfamily.</text>
</comment>
<dbReference type="Pfam" id="PF00170">
    <property type="entry name" value="bZIP_1"/>
    <property type="match status" value="1"/>
</dbReference>
<keyword evidence="12" id="KW-0325">Glycoprotein</keyword>
<evidence type="ECO:0000256" key="11">
    <source>
        <dbReference type="ARBA" id="ARBA00023163"/>
    </source>
</evidence>
<organism evidence="17 18">
    <name type="scientific">Fukomys damarensis</name>
    <name type="common">Damaraland mole rat</name>
    <name type="synonym">Cryptomys damarensis</name>
    <dbReference type="NCBI Taxonomy" id="885580"/>
    <lineage>
        <taxon>Eukaryota</taxon>
        <taxon>Metazoa</taxon>
        <taxon>Chordata</taxon>
        <taxon>Craniata</taxon>
        <taxon>Vertebrata</taxon>
        <taxon>Euteleostomi</taxon>
        <taxon>Mammalia</taxon>
        <taxon>Eutheria</taxon>
        <taxon>Euarchontoglires</taxon>
        <taxon>Glires</taxon>
        <taxon>Rodentia</taxon>
        <taxon>Hystricomorpha</taxon>
        <taxon>Bathyergidae</taxon>
        <taxon>Fukomys</taxon>
    </lineage>
</organism>
<keyword evidence="3" id="KW-0812">Transmembrane</keyword>
<keyword evidence="13" id="KW-0834">Unfolded protein response</keyword>
<proteinExistence type="inferred from homology"/>
<evidence type="ECO:0000256" key="14">
    <source>
        <dbReference type="ARBA" id="ARBA00023242"/>
    </source>
</evidence>
<comment type="subcellular location">
    <subcellularLocation>
        <location evidence="1">Endoplasmic reticulum membrane</location>
        <topology evidence="1">Single-pass type II membrane protein</topology>
    </subcellularLocation>
</comment>
<dbReference type="GO" id="GO:0005789">
    <property type="term" value="C:endoplasmic reticulum membrane"/>
    <property type="evidence" value="ECO:0007669"/>
    <property type="project" value="UniProtKB-SubCell"/>
</dbReference>
<keyword evidence="15" id="KW-0175">Coiled coil</keyword>
<dbReference type="PANTHER" id="PTHR45996:SF4">
    <property type="entry name" value="CYCLIC AMP-RESPONSIVE ELEMENT-BINDING PROTEIN 3"/>
    <property type="match status" value="1"/>
</dbReference>
<evidence type="ECO:0000256" key="15">
    <source>
        <dbReference type="SAM" id="Coils"/>
    </source>
</evidence>
<keyword evidence="9" id="KW-0472">Membrane</keyword>
<keyword evidence="8" id="KW-0238">DNA-binding</keyword>
<evidence type="ECO:0000256" key="5">
    <source>
        <dbReference type="ARBA" id="ARBA00022968"/>
    </source>
</evidence>
<evidence type="ECO:0000256" key="7">
    <source>
        <dbReference type="ARBA" id="ARBA00023015"/>
    </source>
</evidence>
<evidence type="ECO:0000256" key="4">
    <source>
        <dbReference type="ARBA" id="ARBA00022824"/>
    </source>
</evidence>
<dbReference type="PROSITE" id="PS50217">
    <property type="entry name" value="BZIP"/>
    <property type="match status" value="1"/>
</dbReference>
<evidence type="ECO:0000256" key="10">
    <source>
        <dbReference type="ARBA" id="ARBA00023159"/>
    </source>
</evidence>
<dbReference type="SUPFAM" id="SSF57959">
    <property type="entry name" value="Leucine zipper domain"/>
    <property type="match status" value="1"/>
</dbReference>
<gene>
    <name evidence="17" type="ORF">H920_03247</name>
</gene>
<sequence>MMAQMDLALDPDDQDLLGFLLEESGHLGSAPGEAQEAPLDWELPSSQNFVQELNDWEVENLLNALLSPPPSLDILNSSNICPVHHDHTYSLPHGHVSIDLDSGSCGKERAHMTPPNLEEPLEQESAKLILTEEEERLLEKEGLALSGTLPLTKVRLHSLSKGCGGLSVPITQILFSLYQYLGKKDEMEEQVLKRVRRKIRNKRSAQESRRKKKVYLGGLESRVLKYTAQNLELQNKVQLLEEENLSLLDQVRKLQAMVIEISNKTSSSSTCVLVLLCSFCLLFVPAMYSSDTRGSLPAEHVVLSRQLRALPSEDPHQPELPVLQSAVPVDSINQLLDSSNLALQAPGNCSCLLHHMPQPSQAEPLQYQPLLNLFSEPPCPVLMLHLQANLTRKKSVILQSRYSG</sequence>
<evidence type="ECO:0000313" key="17">
    <source>
        <dbReference type="EMBL" id="KFO35374.1"/>
    </source>
</evidence>
<evidence type="ECO:0000256" key="3">
    <source>
        <dbReference type="ARBA" id="ARBA00022692"/>
    </source>
</evidence>
<feature type="domain" description="BZIP" evidence="16">
    <location>
        <begin position="191"/>
        <end position="254"/>
    </location>
</feature>
<evidence type="ECO:0000256" key="12">
    <source>
        <dbReference type="ARBA" id="ARBA00023180"/>
    </source>
</evidence>
<dbReference type="FunFam" id="1.20.5.170:FF:000042">
    <property type="entry name" value="Cyclic AMP-responsive element-binding protein 3-like protein 3"/>
    <property type="match status" value="1"/>
</dbReference>
<evidence type="ECO:0000256" key="1">
    <source>
        <dbReference type="ARBA" id="ARBA00004648"/>
    </source>
</evidence>
<evidence type="ECO:0000313" key="18">
    <source>
        <dbReference type="Proteomes" id="UP000028990"/>
    </source>
</evidence>
<keyword evidence="5" id="KW-0735">Signal-anchor</keyword>
<evidence type="ECO:0000256" key="2">
    <source>
        <dbReference type="ARBA" id="ARBA00009050"/>
    </source>
</evidence>
<reference evidence="17 18" key="1">
    <citation type="submission" date="2013-11" db="EMBL/GenBank/DDBJ databases">
        <title>The Damaraland mole rat (Fukomys damarensis) genome and evolution of African mole rats.</title>
        <authorList>
            <person name="Gladyshev V.N."/>
            <person name="Fang X."/>
        </authorList>
    </citation>
    <scope>NUCLEOTIDE SEQUENCE [LARGE SCALE GENOMIC DNA]</scope>
    <source>
        <tissue evidence="17">Liver</tissue>
    </source>
</reference>
<dbReference type="SMART" id="SM00338">
    <property type="entry name" value="BRLZ"/>
    <property type="match status" value="1"/>
</dbReference>
<keyword evidence="14" id="KW-0539">Nucleus</keyword>
<accession>A0A091DTA3</accession>
<evidence type="ECO:0000256" key="6">
    <source>
        <dbReference type="ARBA" id="ARBA00022989"/>
    </source>
</evidence>
<dbReference type="GO" id="GO:0006986">
    <property type="term" value="P:response to unfolded protein"/>
    <property type="evidence" value="ECO:0007669"/>
    <property type="project" value="UniProtKB-KW"/>
</dbReference>
<evidence type="ECO:0000256" key="13">
    <source>
        <dbReference type="ARBA" id="ARBA00023230"/>
    </source>
</evidence>
<dbReference type="InterPro" id="IPR004827">
    <property type="entry name" value="bZIP"/>
</dbReference>
<keyword evidence="4" id="KW-0256">Endoplasmic reticulum</keyword>
<evidence type="ECO:0000259" key="16">
    <source>
        <dbReference type="PROSITE" id="PS50217"/>
    </source>
</evidence>